<evidence type="ECO:0000256" key="4">
    <source>
        <dbReference type="PIRSR" id="PIRSR602401-1"/>
    </source>
</evidence>
<dbReference type="CDD" id="cd11072">
    <property type="entry name" value="CYP71-like"/>
    <property type="match status" value="1"/>
</dbReference>
<keyword evidence="6" id="KW-0472">Membrane</keyword>
<sequence length="513" mass="58477">MDLFFSAKSSCLSYSSCLLLIISTIIYMFIKSRSSSKPRKLPPGPIKLPFIGNLHQLSEGPLPLHRILHHLAAKYGPVMHLNFGNTPTVIISSPEIAFEIYKTHDLVFSNRPATAIAKKFSRDGLSIAFCNYGEQWRQMRKLASLELFSMKRVNSFSWARKAETDILVQTIRNYCFSKKQTVNLSEMFLCLNNNIIGQLAFSKRFSSEGECNRSKHHDLITEIIHLFGAFFIEDFFPWLSWMDVITGMQAKSNAIFKKLDEFLEREISEHRLSSDGDNSRHEEDFVDVLLELQRNSNLGFTITRDQIKVILMDIFVAGTETSALLLEWVMSELIKNPRVIMKANDEVRKVVGNKGRVEEDDLKRLEYLGFVINETLRLHPPVGLLVPRESAEDCIISGYDVPKKTTVIVNAWALGRDPKIWENPDIFYPERFDGSPINYKGNHMQFIPFGAGRRVCPGIQLANATIMTALANILYHFNWKLPNAMSGEDIDMTEVSGFNNRKKSPLILMATPK</sequence>
<protein>
    <submittedName>
        <fullName evidence="8">Cytochrome P450 71A1-like</fullName>
    </submittedName>
</protein>
<keyword evidence="5" id="KW-0503">Monooxygenase</keyword>
<evidence type="ECO:0000256" key="3">
    <source>
        <dbReference type="ARBA" id="ARBA00023004"/>
    </source>
</evidence>
<dbReference type="PRINTS" id="PR00385">
    <property type="entry name" value="P450"/>
</dbReference>
<dbReference type="PROSITE" id="PS00086">
    <property type="entry name" value="CYTOCHROME_P450"/>
    <property type="match status" value="1"/>
</dbReference>
<dbReference type="InterPro" id="IPR036396">
    <property type="entry name" value="Cyt_P450_sf"/>
</dbReference>
<dbReference type="SUPFAM" id="SSF48264">
    <property type="entry name" value="Cytochrome P450"/>
    <property type="match status" value="1"/>
</dbReference>
<dbReference type="GO" id="GO:0020037">
    <property type="term" value="F:heme binding"/>
    <property type="evidence" value="ECO:0007669"/>
    <property type="project" value="InterPro"/>
</dbReference>
<dbReference type="GeneID" id="120283896"/>
<evidence type="ECO:0000256" key="1">
    <source>
        <dbReference type="ARBA" id="ARBA00010617"/>
    </source>
</evidence>
<accession>A0AB40D625</accession>
<evidence type="ECO:0000256" key="5">
    <source>
        <dbReference type="RuleBase" id="RU000461"/>
    </source>
</evidence>
<dbReference type="GO" id="GO:0016705">
    <property type="term" value="F:oxidoreductase activity, acting on paired donors, with incorporation or reduction of molecular oxygen"/>
    <property type="evidence" value="ECO:0007669"/>
    <property type="project" value="InterPro"/>
</dbReference>
<dbReference type="InterPro" id="IPR002401">
    <property type="entry name" value="Cyt_P450_E_grp-I"/>
</dbReference>
<dbReference type="PANTHER" id="PTHR47955">
    <property type="entry name" value="CYTOCHROME P450 FAMILY 71 PROTEIN"/>
    <property type="match status" value="1"/>
</dbReference>
<organism evidence="7 8">
    <name type="scientific">Dioscorea cayennensis subsp. rotundata</name>
    <name type="common">White Guinea yam</name>
    <name type="synonym">Dioscorea rotundata</name>
    <dbReference type="NCBI Taxonomy" id="55577"/>
    <lineage>
        <taxon>Eukaryota</taxon>
        <taxon>Viridiplantae</taxon>
        <taxon>Streptophyta</taxon>
        <taxon>Embryophyta</taxon>
        <taxon>Tracheophyta</taxon>
        <taxon>Spermatophyta</taxon>
        <taxon>Magnoliopsida</taxon>
        <taxon>Liliopsida</taxon>
        <taxon>Dioscoreales</taxon>
        <taxon>Dioscoreaceae</taxon>
        <taxon>Dioscorea</taxon>
    </lineage>
</organism>
<gene>
    <name evidence="8" type="primary">LOC120283896</name>
</gene>
<dbReference type="RefSeq" id="XP_039146626.1">
    <property type="nucleotide sequence ID" value="XM_039290692.1"/>
</dbReference>
<feature type="transmembrane region" description="Helical" evidence="6">
    <location>
        <begin position="12"/>
        <end position="30"/>
    </location>
</feature>
<dbReference type="InterPro" id="IPR001128">
    <property type="entry name" value="Cyt_P450"/>
</dbReference>
<dbReference type="GO" id="GO:0004497">
    <property type="term" value="F:monooxygenase activity"/>
    <property type="evidence" value="ECO:0007669"/>
    <property type="project" value="UniProtKB-KW"/>
</dbReference>
<feature type="binding site" description="axial binding residue" evidence="4">
    <location>
        <position position="456"/>
    </location>
    <ligand>
        <name>heme</name>
        <dbReference type="ChEBI" id="CHEBI:30413"/>
    </ligand>
    <ligandPart>
        <name>Fe</name>
        <dbReference type="ChEBI" id="CHEBI:18248"/>
    </ligandPart>
</feature>
<dbReference type="PRINTS" id="PR00463">
    <property type="entry name" value="EP450I"/>
</dbReference>
<comment type="similarity">
    <text evidence="1 5">Belongs to the cytochrome P450 family.</text>
</comment>
<keyword evidence="6" id="KW-0812">Transmembrane</keyword>
<dbReference type="PANTHER" id="PTHR47955:SF15">
    <property type="entry name" value="CYTOCHROME P450 71A2-LIKE"/>
    <property type="match status" value="1"/>
</dbReference>
<keyword evidence="2 4" id="KW-0479">Metal-binding</keyword>
<dbReference type="Proteomes" id="UP001515500">
    <property type="component" value="Chromosome 19"/>
</dbReference>
<name>A0AB40D625_DIOCR</name>
<dbReference type="Pfam" id="PF00067">
    <property type="entry name" value="p450"/>
    <property type="match status" value="1"/>
</dbReference>
<dbReference type="Gene3D" id="1.10.630.10">
    <property type="entry name" value="Cytochrome P450"/>
    <property type="match status" value="1"/>
</dbReference>
<dbReference type="GO" id="GO:0005506">
    <property type="term" value="F:iron ion binding"/>
    <property type="evidence" value="ECO:0007669"/>
    <property type="project" value="InterPro"/>
</dbReference>
<evidence type="ECO:0000256" key="2">
    <source>
        <dbReference type="ARBA" id="ARBA00022723"/>
    </source>
</evidence>
<keyword evidence="6" id="KW-1133">Transmembrane helix</keyword>
<dbReference type="AlphaFoldDB" id="A0AB40D625"/>
<keyword evidence="3 4" id="KW-0408">Iron</keyword>
<evidence type="ECO:0000313" key="7">
    <source>
        <dbReference type="Proteomes" id="UP001515500"/>
    </source>
</evidence>
<reference evidence="8" key="1">
    <citation type="submission" date="2025-08" db="UniProtKB">
        <authorList>
            <consortium name="RefSeq"/>
        </authorList>
    </citation>
    <scope>IDENTIFICATION</scope>
</reference>
<evidence type="ECO:0000313" key="8">
    <source>
        <dbReference type="RefSeq" id="XP_039146626.1"/>
    </source>
</evidence>
<keyword evidence="4 5" id="KW-0349">Heme</keyword>
<keyword evidence="5" id="KW-0560">Oxidoreductase</keyword>
<dbReference type="FunFam" id="1.10.630.10:FF:000011">
    <property type="entry name" value="Cytochrome P450 83B1"/>
    <property type="match status" value="1"/>
</dbReference>
<keyword evidence="7" id="KW-1185">Reference proteome</keyword>
<evidence type="ECO:0000256" key="6">
    <source>
        <dbReference type="SAM" id="Phobius"/>
    </source>
</evidence>
<comment type="cofactor">
    <cofactor evidence="4">
        <name>heme</name>
        <dbReference type="ChEBI" id="CHEBI:30413"/>
    </cofactor>
</comment>
<dbReference type="InterPro" id="IPR017972">
    <property type="entry name" value="Cyt_P450_CS"/>
</dbReference>
<proteinExistence type="inferred from homology"/>